<dbReference type="RefSeq" id="XP_002910220.1">
    <property type="nucleotide sequence ID" value="XM_002910174.1"/>
</dbReference>
<dbReference type="VEuPathDB" id="FungiDB:CC1G_15649"/>
<keyword evidence="2" id="KW-1185">Reference proteome</keyword>
<proteinExistence type="predicted"/>
<organism evidence="1 2">
    <name type="scientific">Coprinopsis cinerea (strain Okayama-7 / 130 / ATCC MYA-4618 / FGSC 9003)</name>
    <name type="common">Inky cap fungus</name>
    <name type="synonym">Hormographiella aspergillata</name>
    <dbReference type="NCBI Taxonomy" id="240176"/>
    <lineage>
        <taxon>Eukaryota</taxon>
        <taxon>Fungi</taxon>
        <taxon>Dikarya</taxon>
        <taxon>Basidiomycota</taxon>
        <taxon>Agaricomycotina</taxon>
        <taxon>Agaricomycetes</taxon>
        <taxon>Agaricomycetidae</taxon>
        <taxon>Agaricales</taxon>
        <taxon>Agaricineae</taxon>
        <taxon>Psathyrellaceae</taxon>
        <taxon>Coprinopsis</taxon>
    </lineage>
</organism>
<gene>
    <name evidence="1" type="ORF">CC1G_15649</name>
</gene>
<dbReference type="HOGENOM" id="CLU_816397_0_0_1"/>
<protein>
    <submittedName>
        <fullName evidence="1">Uncharacterized protein</fullName>
    </submittedName>
</protein>
<dbReference type="GeneID" id="9378450"/>
<dbReference type="AlphaFoldDB" id="D6RQB0"/>
<dbReference type="EMBL" id="AACS02000011">
    <property type="protein sequence ID" value="EFI26726.1"/>
    <property type="molecule type" value="Genomic_DNA"/>
</dbReference>
<sequence length="340" mass="36466">MERERVIGAGTITAFCLPPDTAEVIAAPVTIVDADKSDTLSSLDVLPWLDGEREKIVLTIAFPGYKGARRKAYLIASEETGAESTVNPTLQAIATAGFSSCVSIRGPCLVLIANSVGDLVVTKRSDFPLKLLECVAEERALAIRHALTGVRLYVKGDKCVSLGFRLTSSALTGAVMQVITSIKRSGSEWVAGLYIPSKGYVGSIVPIPLKTGREKSEGLHALDLRPYIEQPGVQDNWSVYLFKSKASKRGVPFIGGGAVGSYNVGRESNELFSKYLGGETSYTVGINGPIIVVMHEENGSLRNVGLKDVQDACEFALRAMFDSTSDLLLKDVDANVKLHL</sequence>
<reference evidence="1 2" key="1">
    <citation type="journal article" date="2010" name="Proc. Natl. Acad. Sci. U.S.A.">
        <title>Insights into evolution of multicellular fungi from the assembled chromosomes of the mushroom Coprinopsis cinerea (Coprinus cinereus).</title>
        <authorList>
            <person name="Stajich J.E."/>
            <person name="Wilke S.K."/>
            <person name="Ahren D."/>
            <person name="Au C.H."/>
            <person name="Birren B.W."/>
            <person name="Borodovsky M."/>
            <person name="Burns C."/>
            <person name="Canback B."/>
            <person name="Casselton L.A."/>
            <person name="Cheng C.K."/>
            <person name="Deng J."/>
            <person name="Dietrich F.S."/>
            <person name="Fargo D.C."/>
            <person name="Farman M.L."/>
            <person name="Gathman A.C."/>
            <person name="Goldberg J."/>
            <person name="Guigo R."/>
            <person name="Hoegger P.J."/>
            <person name="Hooker J.B."/>
            <person name="Huggins A."/>
            <person name="James T.Y."/>
            <person name="Kamada T."/>
            <person name="Kilaru S."/>
            <person name="Kodira C."/>
            <person name="Kues U."/>
            <person name="Kupfer D."/>
            <person name="Kwan H.S."/>
            <person name="Lomsadze A."/>
            <person name="Li W."/>
            <person name="Lilly W.W."/>
            <person name="Ma L.J."/>
            <person name="Mackey A.J."/>
            <person name="Manning G."/>
            <person name="Martin F."/>
            <person name="Muraguchi H."/>
            <person name="Natvig D.O."/>
            <person name="Palmerini H."/>
            <person name="Ramesh M.A."/>
            <person name="Rehmeyer C.J."/>
            <person name="Roe B.A."/>
            <person name="Shenoy N."/>
            <person name="Stanke M."/>
            <person name="Ter-Hovhannisyan V."/>
            <person name="Tunlid A."/>
            <person name="Velagapudi R."/>
            <person name="Vision T.J."/>
            <person name="Zeng Q."/>
            <person name="Zolan M.E."/>
            <person name="Pukkila P.J."/>
        </authorList>
    </citation>
    <scope>NUCLEOTIDE SEQUENCE [LARGE SCALE GENOMIC DNA]</scope>
    <source>
        <strain evidence="2">Okayama-7 / 130 / ATCC MYA-4618 / FGSC 9003</strain>
    </source>
</reference>
<accession>D6RQB0</accession>
<dbReference type="Proteomes" id="UP000001861">
    <property type="component" value="Unassembled WGS sequence"/>
</dbReference>
<comment type="caution">
    <text evidence="1">The sequence shown here is derived from an EMBL/GenBank/DDBJ whole genome shotgun (WGS) entry which is preliminary data.</text>
</comment>
<dbReference type="KEGG" id="cci:CC1G_15649"/>
<dbReference type="InParanoid" id="D6RQB0"/>
<evidence type="ECO:0000313" key="1">
    <source>
        <dbReference type="EMBL" id="EFI26726.1"/>
    </source>
</evidence>
<evidence type="ECO:0000313" key="2">
    <source>
        <dbReference type="Proteomes" id="UP000001861"/>
    </source>
</evidence>
<name>D6RQB0_COPC7</name>